<comment type="caution">
    <text evidence="2">The sequence shown here is derived from an EMBL/GenBank/DDBJ whole genome shotgun (WGS) entry which is preliminary data.</text>
</comment>
<evidence type="ECO:0000313" key="3">
    <source>
        <dbReference type="Proteomes" id="UP000190959"/>
    </source>
</evidence>
<dbReference type="Proteomes" id="UP000190959">
    <property type="component" value="Unassembled WGS sequence"/>
</dbReference>
<accession>A0A1S9N6S0</accession>
<organism evidence="2 3">
    <name type="scientific">Clostridium beijerinckii</name>
    <name type="common">Clostridium MP</name>
    <dbReference type="NCBI Taxonomy" id="1520"/>
    <lineage>
        <taxon>Bacteria</taxon>
        <taxon>Bacillati</taxon>
        <taxon>Bacillota</taxon>
        <taxon>Clostridia</taxon>
        <taxon>Eubacteriales</taxon>
        <taxon>Clostridiaceae</taxon>
        <taxon>Clostridium</taxon>
    </lineage>
</organism>
<reference evidence="2 3" key="1">
    <citation type="submission" date="2017-02" db="EMBL/GenBank/DDBJ databases">
        <title>Genome sequence of Clostridium beijerinckii Br21.</title>
        <authorList>
            <person name="Fonseca B.C."/>
            <person name="Guazzaroni M.E."/>
            <person name="Riano-Pachon D.M."/>
            <person name="Reginatto V."/>
        </authorList>
    </citation>
    <scope>NUCLEOTIDE SEQUENCE [LARGE SCALE GENOMIC DNA]</scope>
    <source>
        <strain evidence="2 3">Br21</strain>
    </source>
</reference>
<sequence>MQTLNDIVKKSIEKYRENQGSKKKRIDIDNFEEEIIKILHSQENYNSLGGYREFYSCIKNLENSCIIVSLTSNKDHNSKKPFLSKFWWLMPKYKSNQWDSNTIAKLSTVLDISFYIRNKKYQTIEELDKIMCIYKYLKSSPTSMIIIREERSLSIFNDAAKILNCEPEKFLSSSEGKTLLNRLNLSYNNLNCEVISEPFDFWINSTVNSGNKSEVLIIEGLATYNSIKNILKNSIYWKLGTIPYIVIWGAGRQIEGTINYLHDIMPNPHTLRIRYAGDIDSEGLDIFYNLKNKNKHLNIILATHFYDFLITYFFNASKPIITNQRRIFTVLESIKAEFQSNSDVFSKIEYLWFNKLRIPQEFINLETLTKEGWLYYA</sequence>
<evidence type="ECO:0000313" key="2">
    <source>
        <dbReference type="EMBL" id="OOP73145.1"/>
    </source>
</evidence>
<dbReference type="InterPro" id="IPR024534">
    <property type="entry name" value="JetD_C"/>
</dbReference>
<proteinExistence type="predicted"/>
<evidence type="ECO:0000259" key="1">
    <source>
        <dbReference type="Pfam" id="PF09983"/>
    </source>
</evidence>
<protein>
    <recommendedName>
        <fullName evidence="1">Wadjet protein JetD C-terminal domain-containing protein</fullName>
    </recommendedName>
</protein>
<dbReference type="RefSeq" id="WP_078115297.1">
    <property type="nucleotide sequence ID" value="NZ_WWUA01000015.1"/>
</dbReference>
<name>A0A1S9N6S0_CLOBE</name>
<dbReference type="Pfam" id="PF09983">
    <property type="entry name" value="JetD_C"/>
    <property type="match status" value="1"/>
</dbReference>
<dbReference type="EMBL" id="MWMH01000003">
    <property type="protein sequence ID" value="OOP73145.1"/>
    <property type="molecule type" value="Genomic_DNA"/>
</dbReference>
<dbReference type="AlphaFoldDB" id="A0A1S9N6S0"/>
<feature type="domain" description="Wadjet protein JetD C-terminal" evidence="1">
    <location>
        <begin position="213"/>
        <end position="370"/>
    </location>
</feature>
<gene>
    <name evidence="2" type="ORF">CBEIBR21_08890</name>
</gene>